<evidence type="ECO:0000313" key="2">
    <source>
        <dbReference type="EMBL" id="MBS7528763.1"/>
    </source>
</evidence>
<dbReference type="EMBL" id="JAHBCL010000059">
    <property type="protein sequence ID" value="MBS7528763.1"/>
    <property type="molecule type" value="Genomic_DNA"/>
</dbReference>
<accession>A0ABS5PUB7</accession>
<feature type="transmembrane region" description="Helical" evidence="1">
    <location>
        <begin position="7"/>
        <end position="26"/>
    </location>
</feature>
<gene>
    <name evidence="2" type="ORF">KHM83_19025</name>
</gene>
<keyword evidence="1" id="KW-1133">Transmembrane helix</keyword>
<feature type="transmembrane region" description="Helical" evidence="1">
    <location>
        <begin position="46"/>
        <end position="65"/>
    </location>
</feature>
<sequence>MKHKNLRVLIVSIITGILYNVVTHFLVRFLIRGTNEWTLEMGDTVFYIMLVYSICAILGSGLLCFKDMSKSEIAKSSAVMVLYYVIVLIFEKITFEVGLNGLFSIYTLLIMPINIYSTMTQITLRYFGNVWIGVALGLCLPFVYILFGKKQHSEDTMANDRIR</sequence>
<organism evidence="2 3">
    <name type="scientific">Fusibacter paucivorans</name>
    <dbReference type="NCBI Taxonomy" id="76009"/>
    <lineage>
        <taxon>Bacteria</taxon>
        <taxon>Bacillati</taxon>
        <taxon>Bacillota</taxon>
        <taxon>Clostridia</taxon>
        <taxon>Eubacteriales</taxon>
        <taxon>Eubacteriales Family XII. Incertae Sedis</taxon>
        <taxon>Fusibacter</taxon>
    </lineage>
</organism>
<keyword evidence="1" id="KW-0472">Membrane</keyword>
<name>A0ABS5PUB7_9FIRM</name>
<reference evidence="2 3" key="1">
    <citation type="submission" date="2021-05" db="EMBL/GenBank/DDBJ databases">
        <title>Fusibacter ferrireducens sp. nov., an anaerobic, sulfur- and Fe-reducing bacterium isolated from the mangrove sediment.</title>
        <authorList>
            <person name="Qiu D."/>
        </authorList>
    </citation>
    <scope>NUCLEOTIDE SEQUENCE [LARGE SCALE GENOMIC DNA]</scope>
    <source>
        <strain evidence="2 3">DSM 12116</strain>
    </source>
</reference>
<evidence type="ECO:0000256" key="1">
    <source>
        <dbReference type="SAM" id="Phobius"/>
    </source>
</evidence>
<keyword evidence="1" id="KW-0812">Transmembrane</keyword>
<feature type="transmembrane region" description="Helical" evidence="1">
    <location>
        <begin position="126"/>
        <end position="147"/>
    </location>
</feature>
<dbReference type="Proteomes" id="UP000746471">
    <property type="component" value="Unassembled WGS sequence"/>
</dbReference>
<keyword evidence="3" id="KW-1185">Reference proteome</keyword>
<proteinExistence type="predicted"/>
<dbReference type="RefSeq" id="WP_213238618.1">
    <property type="nucleotide sequence ID" value="NZ_JAHBCL010000059.1"/>
</dbReference>
<feature type="transmembrane region" description="Helical" evidence="1">
    <location>
        <begin position="101"/>
        <end position="119"/>
    </location>
</feature>
<evidence type="ECO:0000313" key="3">
    <source>
        <dbReference type="Proteomes" id="UP000746471"/>
    </source>
</evidence>
<feature type="transmembrane region" description="Helical" evidence="1">
    <location>
        <begin position="77"/>
        <end position="95"/>
    </location>
</feature>
<comment type="caution">
    <text evidence="2">The sequence shown here is derived from an EMBL/GenBank/DDBJ whole genome shotgun (WGS) entry which is preliminary data.</text>
</comment>
<protein>
    <submittedName>
        <fullName evidence="2">Uncharacterized protein</fullName>
    </submittedName>
</protein>